<feature type="domain" description="ATPase BadF/BadG/BcrA/BcrD type" evidence="1">
    <location>
        <begin position="8"/>
        <end position="294"/>
    </location>
</feature>
<dbReference type="InterPro" id="IPR043129">
    <property type="entry name" value="ATPase_NBD"/>
</dbReference>
<evidence type="ECO:0000259" key="1">
    <source>
        <dbReference type="Pfam" id="PF01869"/>
    </source>
</evidence>
<dbReference type="InterPro" id="IPR002731">
    <property type="entry name" value="ATPase_BadF"/>
</dbReference>
<dbReference type="AlphaFoldDB" id="A0AAI9IIL1"/>
<keyword evidence="2" id="KW-0418">Kinase</keyword>
<dbReference type="PANTHER" id="PTHR43190">
    <property type="entry name" value="N-ACETYL-D-GLUCOSAMINE KINASE"/>
    <property type="match status" value="1"/>
</dbReference>
<gene>
    <name evidence="2" type="ORF">HFRIS_000490</name>
</gene>
<accession>A0AAI9IIL1</accession>
<proteinExistence type="predicted"/>
<dbReference type="Gene3D" id="3.30.420.40">
    <property type="match status" value="2"/>
</dbReference>
<dbReference type="InterPro" id="IPR052519">
    <property type="entry name" value="Euk-type_GlcNAc_Kinase"/>
</dbReference>
<dbReference type="RefSeq" id="WP_006461224.1">
    <property type="nucleotide sequence ID" value="NZ_AEEC02000001.1"/>
</dbReference>
<sequence length="313" mass="31989">MDGIAYLIGVDGGGSKTLVRLATPEGRVLQEASGTASALRNGAAKAWQVIGQTIERVFVQAALVRPDNAALAVGIGIAGENVAQWSADFRAMAPAFGALEIVNDGVATLLGAHGGAPGAIVAVGTGTIGLALDTDGSRRIVDGWGFPSGDDGSGAWMGLRALHHAQLALDGRAARGPLAEAVLALCRAELPAVTANEERATLLDWLAQADQAAFARAARPVVMHAAQDAAARDILQAAAAEIGLMIATLDPAQRLPLALCGGLAAALQPYLEQRLQARIVPPQADAAGGALLLAQRAWQQQKNPADNPKETPA</sequence>
<evidence type="ECO:0000313" key="3">
    <source>
        <dbReference type="Proteomes" id="UP000006772"/>
    </source>
</evidence>
<organism evidence="2 3">
    <name type="scientific">Herbaspirillum frisingense GSF30</name>
    <dbReference type="NCBI Taxonomy" id="864073"/>
    <lineage>
        <taxon>Bacteria</taxon>
        <taxon>Pseudomonadati</taxon>
        <taxon>Pseudomonadota</taxon>
        <taxon>Betaproteobacteria</taxon>
        <taxon>Burkholderiales</taxon>
        <taxon>Oxalobacteraceae</taxon>
        <taxon>Herbaspirillum</taxon>
    </lineage>
</organism>
<dbReference type="Proteomes" id="UP000006772">
    <property type="component" value="Unassembled WGS sequence"/>
</dbReference>
<dbReference type="PANTHER" id="PTHR43190:SF3">
    <property type="entry name" value="N-ACETYL-D-GLUCOSAMINE KINASE"/>
    <property type="match status" value="1"/>
</dbReference>
<dbReference type="CDD" id="cd24082">
    <property type="entry name" value="ASKHA_NBD_GspK-like"/>
    <property type="match status" value="1"/>
</dbReference>
<keyword evidence="2" id="KW-0808">Transferase</keyword>
<comment type="caution">
    <text evidence="2">The sequence shown here is derived from an EMBL/GenBank/DDBJ whole genome shotgun (WGS) entry which is preliminary data.</text>
</comment>
<name>A0AAI9IIL1_9BURK</name>
<protein>
    <submittedName>
        <fullName evidence="2">N-acetylglucosamine kinase</fullName>
    </submittedName>
</protein>
<dbReference type="GO" id="GO:0016301">
    <property type="term" value="F:kinase activity"/>
    <property type="evidence" value="ECO:0007669"/>
    <property type="project" value="UniProtKB-KW"/>
</dbReference>
<reference evidence="2 3" key="1">
    <citation type="journal article" date="2013" name="Front. Microbiol.">
        <title>The genome of the endophytic bacterium H. frisingense GSF30(T) identifies diverse strategies in the Herbaspirillum genus to interact with plants.</title>
        <authorList>
            <person name="Straub D."/>
            <person name="Rothballer M."/>
            <person name="Hartmann A."/>
            <person name="Ludewig U."/>
        </authorList>
    </citation>
    <scope>NUCLEOTIDE SEQUENCE [LARGE SCALE GENOMIC DNA]</scope>
    <source>
        <strain evidence="2 3">GSF30</strain>
    </source>
</reference>
<dbReference type="EMBL" id="AEEC02000001">
    <property type="protein sequence ID" value="EOA06745.1"/>
    <property type="molecule type" value="Genomic_DNA"/>
</dbReference>
<evidence type="ECO:0000313" key="2">
    <source>
        <dbReference type="EMBL" id="EOA06745.1"/>
    </source>
</evidence>
<dbReference type="Pfam" id="PF01869">
    <property type="entry name" value="BcrAD_BadFG"/>
    <property type="match status" value="1"/>
</dbReference>
<dbReference type="SUPFAM" id="SSF53067">
    <property type="entry name" value="Actin-like ATPase domain"/>
    <property type="match status" value="2"/>
</dbReference>